<name>A0A7K1SVW7_9SPHI</name>
<dbReference type="Proteomes" id="UP000462014">
    <property type="component" value="Unassembled WGS sequence"/>
</dbReference>
<gene>
    <name evidence="1" type="ORF">GO621_07975</name>
</gene>
<protein>
    <submittedName>
        <fullName evidence="1">Uncharacterized protein</fullName>
    </submittedName>
</protein>
<comment type="caution">
    <text evidence="1">The sequence shown here is derived from an EMBL/GenBank/DDBJ whole genome shotgun (WGS) entry which is preliminary data.</text>
</comment>
<reference evidence="1 2" key="1">
    <citation type="submission" date="2019-12" db="EMBL/GenBank/DDBJ databases">
        <title>Mucilaginibacter sp. HMF7410 genome sequencing and assembly.</title>
        <authorList>
            <person name="Kang H."/>
            <person name="Cha I."/>
            <person name="Kim H."/>
            <person name="Joh K."/>
        </authorList>
    </citation>
    <scope>NUCLEOTIDE SEQUENCE [LARGE SCALE GENOMIC DNA]</scope>
    <source>
        <strain evidence="1 2">HMF7410</strain>
    </source>
</reference>
<sequence length="103" mass="11448">MKTELLKELSVLHTKVAALKVYDSESAALLKQYNQEFEAILTRLLAFNADRFKALAASHHKKTIPETHDVDVHDDTASSHGFYDSVADLNNCINDSIGTMNSI</sequence>
<evidence type="ECO:0000313" key="1">
    <source>
        <dbReference type="EMBL" id="MVN21472.1"/>
    </source>
</evidence>
<evidence type="ECO:0000313" key="2">
    <source>
        <dbReference type="Proteomes" id="UP000462014"/>
    </source>
</evidence>
<keyword evidence="2" id="KW-1185">Reference proteome</keyword>
<accession>A0A7K1SVW7</accession>
<organism evidence="1 2">
    <name type="scientific">Mucilaginibacter arboris</name>
    <dbReference type="NCBI Taxonomy" id="2682090"/>
    <lineage>
        <taxon>Bacteria</taxon>
        <taxon>Pseudomonadati</taxon>
        <taxon>Bacteroidota</taxon>
        <taxon>Sphingobacteriia</taxon>
        <taxon>Sphingobacteriales</taxon>
        <taxon>Sphingobacteriaceae</taxon>
        <taxon>Mucilaginibacter</taxon>
    </lineage>
</organism>
<dbReference type="AlphaFoldDB" id="A0A7K1SVW7"/>
<dbReference type="RefSeq" id="WP_157565825.1">
    <property type="nucleotide sequence ID" value="NZ_WPIK01000006.1"/>
</dbReference>
<dbReference type="EMBL" id="WPIK01000006">
    <property type="protein sequence ID" value="MVN21472.1"/>
    <property type="molecule type" value="Genomic_DNA"/>
</dbReference>
<proteinExistence type="predicted"/>